<comment type="caution">
    <text evidence="2">The sequence shown here is derived from an EMBL/GenBank/DDBJ whole genome shotgun (WGS) entry which is preliminary data.</text>
</comment>
<name>A0AAD4QV74_9BILA</name>
<organism evidence="2 3">
    <name type="scientific">Ditylenchus destructor</name>
    <dbReference type="NCBI Taxonomy" id="166010"/>
    <lineage>
        <taxon>Eukaryota</taxon>
        <taxon>Metazoa</taxon>
        <taxon>Ecdysozoa</taxon>
        <taxon>Nematoda</taxon>
        <taxon>Chromadorea</taxon>
        <taxon>Rhabditida</taxon>
        <taxon>Tylenchina</taxon>
        <taxon>Tylenchomorpha</taxon>
        <taxon>Sphaerularioidea</taxon>
        <taxon>Anguinidae</taxon>
        <taxon>Anguininae</taxon>
        <taxon>Ditylenchus</taxon>
    </lineage>
</organism>
<gene>
    <name evidence="2" type="ORF">DdX_14920</name>
</gene>
<dbReference type="EMBL" id="JAKKPZ010000083">
    <property type="protein sequence ID" value="KAI1703381.1"/>
    <property type="molecule type" value="Genomic_DNA"/>
</dbReference>
<comment type="similarity">
    <text evidence="1">Belongs to the NDRG family.</text>
</comment>
<dbReference type="InterPro" id="IPR029058">
    <property type="entry name" value="AB_hydrolase_fold"/>
</dbReference>
<dbReference type="Gene3D" id="3.40.50.1820">
    <property type="entry name" value="alpha/beta hydrolase"/>
    <property type="match status" value="1"/>
</dbReference>
<dbReference type="Pfam" id="PF03096">
    <property type="entry name" value="Ndr"/>
    <property type="match status" value="1"/>
</dbReference>
<evidence type="ECO:0000313" key="2">
    <source>
        <dbReference type="EMBL" id="KAI1703381.1"/>
    </source>
</evidence>
<dbReference type="AlphaFoldDB" id="A0AAD4QV74"/>
<evidence type="ECO:0000313" key="3">
    <source>
        <dbReference type="Proteomes" id="UP001201812"/>
    </source>
</evidence>
<dbReference type="PANTHER" id="PTHR11034">
    <property type="entry name" value="N-MYC DOWNSTREAM REGULATED"/>
    <property type="match status" value="1"/>
</dbReference>
<sequence>MSSLEMGSYPFNGDAQPIVDVEMEEKVQTAFGHVKVSIYGDNRNKPAILTFHDIGLDSENNFQNFFQFATVADLTSKFCIYNINAPGQEIEAKPLPENFVYPSMDGLAQIVANVVDHFGFSSFIGLGVGAGANVLLRYALNHQSKLTALILVNACITRAGWIEWGYEKVNIGYLQSRGMTSFTVDYLMWHHFGKRLDQCNPDIVRQYRAYFQNHPNPRNLALFIESFLSRTDITLHDPYSISPYLLKIPVLQLVGSRSAFIDETVTVNTKLDPAHTEWVKVTDSCGLVLDDKPDTVTEAVLLFLQGLGYFPTLNAHKVVRGAKTDSQGRICSDSKDGSYYCQVTEYDREASM</sequence>
<protein>
    <submittedName>
        <fullName evidence="2">Ndr family domain-containing protein</fullName>
    </submittedName>
</protein>
<dbReference type="Proteomes" id="UP001201812">
    <property type="component" value="Unassembled WGS sequence"/>
</dbReference>
<proteinExistence type="inferred from homology"/>
<evidence type="ECO:0000256" key="1">
    <source>
        <dbReference type="ARBA" id="ARBA00005598"/>
    </source>
</evidence>
<dbReference type="InterPro" id="IPR004142">
    <property type="entry name" value="NDRG"/>
</dbReference>
<reference evidence="2" key="1">
    <citation type="submission" date="2022-01" db="EMBL/GenBank/DDBJ databases">
        <title>Genome Sequence Resource for Two Populations of Ditylenchus destructor, the Migratory Endoparasitic Phytonematode.</title>
        <authorList>
            <person name="Zhang H."/>
            <person name="Lin R."/>
            <person name="Xie B."/>
        </authorList>
    </citation>
    <scope>NUCLEOTIDE SEQUENCE</scope>
    <source>
        <strain evidence="2">BazhouSP</strain>
    </source>
</reference>
<dbReference type="SUPFAM" id="SSF53474">
    <property type="entry name" value="alpha/beta-Hydrolases"/>
    <property type="match status" value="1"/>
</dbReference>
<accession>A0AAD4QV74</accession>
<keyword evidence="3" id="KW-1185">Reference proteome</keyword>